<evidence type="ECO:0000313" key="3">
    <source>
        <dbReference type="Proteomes" id="UP000639643"/>
    </source>
</evidence>
<feature type="compositionally biased region" description="Pro residues" evidence="1">
    <location>
        <begin position="35"/>
        <end position="52"/>
    </location>
</feature>
<reference evidence="2" key="1">
    <citation type="journal article" date="2020" name="Phytopathology">
        <title>Genome Sequence Resources of Colletotrichum truncatum, C. plurivorum, C. musicola, and C. sojae: Four Species Pathogenic to Soybean (Glycine max).</title>
        <authorList>
            <person name="Rogerio F."/>
            <person name="Boufleur T.R."/>
            <person name="Ciampi-Guillardi M."/>
            <person name="Sukno S.A."/>
            <person name="Thon M.R."/>
            <person name="Massola Junior N.S."/>
            <person name="Baroncelli R."/>
        </authorList>
    </citation>
    <scope>NUCLEOTIDE SEQUENCE</scope>
    <source>
        <strain evidence="2">LFN0074</strain>
    </source>
</reference>
<feature type="region of interest" description="Disordered" evidence="1">
    <location>
        <begin position="1"/>
        <end position="65"/>
    </location>
</feature>
<proteinExistence type="predicted"/>
<comment type="caution">
    <text evidence="2">The sequence shown here is derived from an EMBL/GenBank/DDBJ whole genome shotgun (WGS) entry which is preliminary data.</text>
</comment>
<keyword evidence="3" id="KW-1185">Reference proteome</keyword>
<name>A0A8H6JC72_9PEZI</name>
<protein>
    <submittedName>
        <fullName evidence="2">Uncharacterized protein</fullName>
    </submittedName>
</protein>
<evidence type="ECO:0000313" key="2">
    <source>
        <dbReference type="EMBL" id="KAF6810355.1"/>
    </source>
</evidence>
<dbReference type="EMBL" id="WIGM01000856">
    <property type="protein sequence ID" value="KAF6810355.1"/>
    <property type="molecule type" value="Genomic_DNA"/>
</dbReference>
<evidence type="ECO:0000256" key="1">
    <source>
        <dbReference type="SAM" id="MobiDB-lite"/>
    </source>
</evidence>
<dbReference type="AlphaFoldDB" id="A0A8H6JC72"/>
<feature type="region of interest" description="Disordered" evidence="1">
    <location>
        <begin position="84"/>
        <end position="107"/>
    </location>
</feature>
<feature type="region of interest" description="Disordered" evidence="1">
    <location>
        <begin position="124"/>
        <end position="143"/>
    </location>
</feature>
<gene>
    <name evidence="2" type="ORF">CMUS01_13488</name>
</gene>
<sequence length="143" mass="15015">MVQHHPSVPPAVRPGSRLPRPLSRHPPEFLTASLLPPPSNESRAPPPCPQTPYPQKAGRPCRFGAGASETTPAAFLASAVIGRGGLVPNTLPTGPTRQSRLEDTHTHDVAELRDRTVAGELAGCGDSGPRQLEAGTQVLGNPF</sequence>
<dbReference type="Proteomes" id="UP000639643">
    <property type="component" value="Unassembled WGS sequence"/>
</dbReference>
<organism evidence="2 3">
    <name type="scientific">Colletotrichum musicola</name>
    <dbReference type="NCBI Taxonomy" id="2175873"/>
    <lineage>
        <taxon>Eukaryota</taxon>
        <taxon>Fungi</taxon>
        <taxon>Dikarya</taxon>
        <taxon>Ascomycota</taxon>
        <taxon>Pezizomycotina</taxon>
        <taxon>Sordariomycetes</taxon>
        <taxon>Hypocreomycetidae</taxon>
        <taxon>Glomerellales</taxon>
        <taxon>Glomerellaceae</taxon>
        <taxon>Colletotrichum</taxon>
        <taxon>Colletotrichum orchidearum species complex</taxon>
    </lineage>
</organism>
<accession>A0A8H6JC72</accession>